<dbReference type="Gene3D" id="1.20.1050.10">
    <property type="match status" value="1"/>
</dbReference>
<dbReference type="InterPro" id="IPR040079">
    <property type="entry name" value="Glutathione_S-Trfase"/>
</dbReference>
<dbReference type="CDD" id="cd03188">
    <property type="entry name" value="GST_C_Beta"/>
    <property type="match status" value="1"/>
</dbReference>
<evidence type="ECO:0000313" key="2">
    <source>
        <dbReference type="EMBL" id="OZI79252.1"/>
    </source>
</evidence>
<comment type="caution">
    <text evidence="2">The sequence shown here is derived from an EMBL/GenBank/DDBJ whole genome shotgun (WGS) entry which is preliminary data.</text>
</comment>
<dbReference type="EMBL" id="NEVT01000003">
    <property type="protein sequence ID" value="OZI79252.1"/>
    <property type="molecule type" value="Genomic_DNA"/>
</dbReference>
<dbReference type="SUPFAM" id="SSF52833">
    <property type="entry name" value="Thioredoxin-like"/>
    <property type="match status" value="1"/>
</dbReference>
<dbReference type="CDD" id="cd03057">
    <property type="entry name" value="GST_N_Beta"/>
    <property type="match status" value="1"/>
</dbReference>
<dbReference type="Pfam" id="PF02798">
    <property type="entry name" value="GST_N"/>
    <property type="match status" value="1"/>
</dbReference>
<gene>
    <name evidence="2" type="ORF">CAL24_04770</name>
</gene>
<dbReference type="RefSeq" id="WP_094805871.1">
    <property type="nucleotide sequence ID" value="NZ_NEVT01000003.1"/>
</dbReference>
<dbReference type="PANTHER" id="PTHR44051">
    <property type="entry name" value="GLUTATHIONE S-TRANSFERASE-RELATED"/>
    <property type="match status" value="1"/>
</dbReference>
<dbReference type="AlphaFoldDB" id="A0A261W0I5"/>
<dbReference type="SUPFAM" id="SSF47616">
    <property type="entry name" value="GST C-terminal domain-like"/>
    <property type="match status" value="1"/>
</dbReference>
<protein>
    <submittedName>
        <fullName evidence="2">Glutathione S-transferase</fullName>
    </submittedName>
</protein>
<reference evidence="3" key="1">
    <citation type="submission" date="2017-05" db="EMBL/GenBank/DDBJ databases">
        <title>Complete and WGS of Bordetella genogroups.</title>
        <authorList>
            <person name="Spilker T."/>
            <person name="Lipuma J."/>
        </authorList>
    </citation>
    <scope>NUCLEOTIDE SEQUENCE [LARGE SCALE GENOMIC DNA]</scope>
    <source>
        <strain evidence="3">AU8256</strain>
    </source>
</reference>
<dbReference type="SFLD" id="SFLDS00019">
    <property type="entry name" value="Glutathione_Transferase_(cytos"/>
    <property type="match status" value="1"/>
</dbReference>
<keyword evidence="2" id="KW-0808">Transferase</keyword>
<name>A0A261W0I5_9BORD</name>
<dbReference type="InterPro" id="IPR036249">
    <property type="entry name" value="Thioredoxin-like_sf"/>
</dbReference>
<organism evidence="2 3">
    <name type="scientific">Bordetella genomosp. 2</name>
    <dbReference type="NCBI Taxonomy" id="1983456"/>
    <lineage>
        <taxon>Bacteria</taxon>
        <taxon>Pseudomonadati</taxon>
        <taxon>Pseudomonadota</taxon>
        <taxon>Betaproteobacteria</taxon>
        <taxon>Burkholderiales</taxon>
        <taxon>Alcaligenaceae</taxon>
        <taxon>Bordetella</taxon>
    </lineage>
</organism>
<proteinExistence type="predicted"/>
<dbReference type="SFLD" id="SFLDG01150">
    <property type="entry name" value="Main.1:_Beta-like"/>
    <property type="match status" value="1"/>
</dbReference>
<dbReference type="SFLD" id="SFLDG00358">
    <property type="entry name" value="Main_(cytGST)"/>
    <property type="match status" value="1"/>
</dbReference>
<evidence type="ECO:0000259" key="1">
    <source>
        <dbReference type="PROSITE" id="PS50404"/>
    </source>
</evidence>
<keyword evidence="3" id="KW-1185">Reference proteome</keyword>
<feature type="domain" description="GST N-terminal" evidence="1">
    <location>
        <begin position="1"/>
        <end position="83"/>
    </location>
</feature>
<dbReference type="Gene3D" id="3.40.30.10">
    <property type="entry name" value="Glutaredoxin"/>
    <property type="match status" value="1"/>
</dbReference>
<sequence>MTYRLFYSPGACSMAAHIVLEDVQADFTLEHVDLAQGANHRPEYLAINPKARVPALGIPGQARVLTELHAILVYLARQYPQAGLLPHGDPLAEARCHEWLGWLSGWVHGTGYGGIWRPERFSAETAHHEAIRSHARRTISAACQVIEQQFADGRRWALPGGCTVVDPFLLVLYRWGNRIGLEMRKDCPAWTDASLRLAERPAVQAVLRREAVSLDG</sequence>
<dbReference type="PROSITE" id="PS50404">
    <property type="entry name" value="GST_NTER"/>
    <property type="match status" value="1"/>
</dbReference>
<dbReference type="Proteomes" id="UP000215633">
    <property type="component" value="Unassembled WGS sequence"/>
</dbReference>
<dbReference type="InterPro" id="IPR036282">
    <property type="entry name" value="Glutathione-S-Trfase_C_sf"/>
</dbReference>
<dbReference type="PANTHER" id="PTHR44051:SF8">
    <property type="entry name" value="GLUTATHIONE S-TRANSFERASE GSTA"/>
    <property type="match status" value="1"/>
</dbReference>
<dbReference type="GO" id="GO:0016740">
    <property type="term" value="F:transferase activity"/>
    <property type="evidence" value="ECO:0007669"/>
    <property type="project" value="UniProtKB-KW"/>
</dbReference>
<accession>A0A261W0I5</accession>
<evidence type="ECO:0000313" key="3">
    <source>
        <dbReference type="Proteomes" id="UP000215633"/>
    </source>
</evidence>
<dbReference type="InterPro" id="IPR004045">
    <property type="entry name" value="Glutathione_S-Trfase_N"/>
</dbReference>